<dbReference type="STRING" id="139825.A0A401H0E8"/>
<dbReference type="RefSeq" id="XP_027618772.1">
    <property type="nucleotide sequence ID" value="XM_027762971.1"/>
</dbReference>
<dbReference type="AlphaFoldDB" id="A0A401H0E8"/>
<protein>
    <submittedName>
        <fullName evidence="1">Uncharacterized protein</fullName>
    </submittedName>
</protein>
<dbReference type="InterPro" id="IPR032675">
    <property type="entry name" value="LRR_dom_sf"/>
</dbReference>
<name>A0A401H0E8_9APHY</name>
<dbReference type="SUPFAM" id="SSF52047">
    <property type="entry name" value="RNI-like"/>
    <property type="match status" value="1"/>
</dbReference>
<proteinExistence type="predicted"/>
<sequence>MEHLEDSNDPTGSRSLVISAGDFTPVADEQRTSECQNAKHPIHRLPVELLTEIFLDLTYSYPHYWSGAYVSLGTAPLLLCRVCSLWRRVALRTPALWCCFSLTYASSFFPFIGPKLMQHWLQCSGSLPLRFTFAWYQDYRPANHISDDVIVEMFRIFAEYITRWEEVTISTHTPLSQLAQPSSPAPLLRVLRLEGPEVGRVMPLPFTSAPQLRSLRWFFSERISGPLQSIRGVPWAQLTELQLDNALSLYQCFKLLRMCPALVQCCLLVSNADHNNFPENLRITHSTLRDFAITVFTDTSPLLQSLVLPALQKFEVENHLDYLHSVLVLTPSIQGEMMALLSRSACILKTLRMTNMTLTSAELIDCLTQTGAELEEFRLAYSRRWPVVTDGVLERLTYRAPPVAPCLCPNLKCLDLDGCLSSTDGVLAAMIESRCRGPSVIARPVVSLQKCSVVLSRAQDVDMDAMMRWRDNGLAMDVRVQPVEEDDDEEYY</sequence>
<reference evidence="1 2" key="1">
    <citation type="journal article" date="2018" name="Sci. Rep.">
        <title>Genome sequence of the cauliflower mushroom Sparassis crispa (Hanabiratake) and its association with beneficial usage.</title>
        <authorList>
            <person name="Kiyama R."/>
            <person name="Furutani Y."/>
            <person name="Kawaguchi K."/>
            <person name="Nakanishi T."/>
        </authorList>
    </citation>
    <scope>NUCLEOTIDE SEQUENCE [LARGE SCALE GENOMIC DNA]</scope>
</reference>
<dbReference type="Gene3D" id="3.80.10.10">
    <property type="entry name" value="Ribonuclease Inhibitor"/>
    <property type="match status" value="1"/>
</dbReference>
<dbReference type="EMBL" id="BFAD01000012">
    <property type="protein sequence ID" value="GBE87859.1"/>
    <property type="molecule type" value="Genomic_DNA"/>
</dbReference>
<keyword evidence="2" id="KW-1185">Reference proteome</keyword>
<dbReference type="OrthoDB" id="3063971at2759"/>
<dbReference type="Proteomes" id="UP000287166">
    <property type="component" value="Unassembled WGS sequence"/>
</dbReference>
<comment type="caution">
    <text evidence="1">The sequence shown here is derived from an EMBL/GenBank/DDBJ whole genome shotgun (WGS) entry which is preliminary data.</text>
</comment>
<dbReference type="GeneID" id="38784776"/>
<accession>A0A401H0E8</accession>
<evidence type="ECO:0000313" key="1">
    <source>
        <dbReference type="EMBL" id="GBE87859.1"/>
    </source>
</evidence>
<gene>
    <name evidence="1" type="ORF">SCP_1200840</name>
</gene>
<dbReference type="InParanoid" id="A0A401H0E8"/>
<organism evidence="1 2">
    <name type="scientific">Sparassis crispa</name>
    <dbReference type="NCBI Taxonomy" id="139825"/>
    <lineage>
        <taxon>Eukaryota</taxon>
        <taxon>Fungi</taxon>
        <taxon>Dikarya</taxon>
        <taxon>Basidiomycota</taxon>
        <taxon>Agaricomycotina</taxon>
        <taxon>Agaricomycetes</taxon>
        <taxon>Polyporales</taxon>
        <taxon>Sparassidaceae</taxon>
        <taxon>Sparassis</taxon>
    </lineage>
</organism>
<evidence type="ECO:0000313" key="2">
    <source>
        <dbReference type="Proteomes" id="UP000287166"/>
    </source>
</evidence>